<accession>A0ABW3S3Y2</accession>
<protein>
    <recommendedName>
        <fullName evidence="1">YqzN/YkzM domain-containing protein</fullName>
    </recommendedName>
</protein>
<gene>
    <name evidence="2" type="ORF">ACFQ3W_23345</name>
</gene>
<reference evidence="3" key="1">
    <citation type="journal article" date="2019" name="Int. J. Syst. Evol. Microbiol.">
        <title>The Global Catalogue of Microorganisms (GCM) 10K type strain sequencing project: providing services to taxonomists for standard genome sequencing and annotation.</title>
        <authorList>
            <consortium name="The Broad Institute Genomics Platform"/>
            <consortium name="The Broad Institute Genome Sequencing Center for Infectious Disease"/>
            <person name="Wu L."/>
            <person name="Ma J."/>
        </authorList>
    </citation>
    <scope>NUCLEOTIDE SEQUENCE [LARGE SCALE GENOMIC DNA]</scope>
    <source>
        <strain evidence="3">CCUG 59189</strain>
    </source>
</reference>
<evidence type="ECO:0000259" key="1">
    <source>
        <dbReference type="Pfam" id="PF26160"/>
    </source>
</evidence>
<name>A0ABW3S3Y2_9BACL</name>
<dbReference type="InterPro" id="IPR058869">
    <property type="entry name" value="YqzN_YkzM"/>
</dbReference>
<feature type="domain" description="YqzN/YkzM" evidence="1">
    <location>
        <begin position="14"/>
        <end position="58"/>
    </location>
</feature>
<evidence type="ECO:0000313" key="2">
    <source>
        <dbReference type="EMBL" id="MFD1179208.1"/>
    </source>
</evidence>
<dbReference type="RefSeq" id="WP_379321634.1">
    <property type="nucleotide sequence ID" value="NZ_JBHTLM010000026.1"/>
</dbReference>
<proteinExistence type="predicted"/>
<dbReference type="Proteomes" id="UP001597262">
    <property type="component" value="Unassembled WGS sequence"/>
</dbReference>
<keyword evidence="3" id="KW-1185">Reference proteome</keyword>
<dbReference type="Pfam" id="PF26160">
    <property type="entry name" value="YqzN_YkzM"/>
    <property type="match status" value="1"/>
</dbReference>
<organism evidence="2 3">
    <name type="scientific">Paenibacillus puldeungensis</name>
    <dbReference type="NCBI Taxonomy" id="696536"/>
    <lineage>
        <taxon>Bacteria</taxon>
        <taxon>Bacillati</taxon>
        <taxon>Bacillota</taxon>
        <taxon>Bacilli</taxon>
        <taxon>Bacillales</taxon>
        <taxon>Paenibacillaceae</taxon>
        <taxon>Paenibacillus</taxon>
    </lineage>
</organism>
<sequence length="61" mass="6907">MAKDEQAVEIVSGFTKAQFMESRQWQGIDKDVLSVVLEDDKTYTIAEAKKLINQFNTGKVL</sequence>
<comment type="caution">
    <text evidence="2">The sequence shown here is derived from an EMBL/GenBank/DDBJ whole genome shotgun (WGS) entry which is preliminary data.</text>
</comment>
<evidence type="ECO:0000313" key="3">
    <source>
        <dbReference type="Proteomes" id="UP001597262"/>
    </source>
</evidence>
<dbReference type="EMBL" id="JBHTLM010000026">
    <property type="protein sequence ID" value="MFD1179208.1"/>
    <property type="molecule type" value="Genomic_DNA"/>
</dbReference>